<dbReference type="FunFam" id="3.90.199.10:FF:000001">
    <property type="entry name" value="DNA gyrase subunit A"/>
    <property type="match status" value="1"/>
</dbReference>
<dbReference type="InterPro" id="IPR013758">
    <property type="entry name" value="Topo_IIA_A/C_ab"/>
</dbReference>
<dbReference type="GO" id="GO:0005524">
    <property type="term" value="F:ATP binding"/>
    <property type="evidence" value="ECO:0007669"/>
    <property type="project" value="InterPro"/>
</dbReference>
<feature type="compositionally biased region" description="Polar residues" evidence="9">
    <location>
        <begin position="55"/>
        <end position="66"/>
    </location>
</feature>
<evidence type="ECO:0000256" key="5">
    <source>
        <dbReference type="ARBA" id="ARBA00023125"/>
    </source>
</evidence>
<dbReference type="Proteomes" id="UP001300502">
    <property type="component" value="Unassembled WGS sequence"/>
</dbReference>
<dbReference type="InterPro" id="IPR035516">
    <property type="entry name" value="Gyrase/topoIV_suA_C"/>
</dbReference>
<keyword evidence="8" id="KW-0175">Coiled coil</keyword>
<dbReference type="NCBIfam" id="TIGR01063">
    <property type="entry name" value="gyrA"/>
    <property type="match status" value="1"/>
</dbReference>
<dbReference type="AlphaFoldDB" id="A0AAV9I8S1"/>
<feature type="region of interest" description="Disordered" evidence="9">
    <location>
        <begin position="37"/>
        <end position="73"/>
    </location>
</feature>
<dbReference type="SUPFAM" id="SSF56719">
    <property type="entry name" value="Type II DNA topoisomerase"/>
    <property type="match status" value="1"/>
</dbReference>
<feature type="active site" description="O-(5'-phospho-DNA)-tyrosine intermediate" evidence="7">
    <location>
        <position position="190"/>
    </location>
</feature>
<dbReference type="EMBL" id="JANCYU010000020">
    <property type="protein sequence ID" value="KAK4523825.1"/>
    <property type="molecule type" value="Genomic_DNA"/>
</dbReference>
<dbReference type="Gene3D" id="3.30.1360.40">
    <property type="match status" value="1"/>
</dbReference>
<evidence type="ECO:0000256" key="6">
    <source>
        <dbReference type="ARBA" id="ARBA00023235"/>
    </source>
</evidence>
<comment type="similarity">
    <text evidence="2">Belongs to the type II topoisomerase GyrA/ParC subunit family.</text>
</comment>
<sequence length="925" mass="103796">MYREQCLTWVCCRCIQLSYTKTLSLLTSRRSCIRHYTSKKPVPPSRRTLKRAQNGAKNTPVEATTTSKHKQEDERVIPTDLGEEVSKSYLEYALSVILGRAIPDARDGLKPVHRRILYGMYRLGLVSESPFRKCARVVGEVLGKYHPHGDSAVYDALVRMAQNFVMRVCLVDGHGNFGSVDHDPPAAMRYTECRLSSFAQVALLGDLDKSTVTWVPNFDNSDSEPQVLPAKVPNLLLNGSSGIAVGMATNIPPHHLGELCSGLLALIENPNITIEQLVEYIRGPDFPTGGIIMGMQGIEAFYKTGHGSIVVRAKTHIEKHKDGTRSNRQAIIVDELPYGVNKAAMVSQLAELVQSKKLEDISDIRDESDREGTRVVIEVKRGVDPELVLHQLYKNSTLQTSFAGNMLALLDNRPRRMNLKEYLEAFLRFRVQIVRKRCEYELSKAKERKHLLDGFLLVLSSLDQVIALIRSASDSTIAKAVLMGKADDNKMKHKLAFELSEKQADAILSMQLRKLTQLESRRVEMEAKQLSSDIEDLQNILQKEERVYSIISEELKTCASRFSHPRKTTISSEPADIEETKAIPNEKCLVVLTSKNFIKRIPFADFESQHRGTRGKIGMTLREDETVKYFISCYGHDTLLFTCKQGRMYSIPAYRIPLESRTSRGSALAMLLNEDCVENGVAGLLSVASFSEDDYMILVTKQGAIKRFSCSMLQHFQRVGKRVVSFPDNSSSTDFIWLKRCKLDDWIVLSTRQGRALKFQVNEENLSATGRQSIGVRAIRLQSGDCLVDVDVIPSSTLQSESSQLYFLAISKYGKGKRVRALDIPIRKRYQMGVVAMKLDKEKTPVDELVCFRVCRSEEVVLCTNTGRIVRQSLKDIPVQGRFAKGVRIQRLEAATKEEIAALTIPAAKEEGKAVDDKAPSGTFF</sequence>
<dbReference type="EC" id="5.6.2.2" evidence="3"/>
<feature type="coiled-coil region" evidence="8">
    <location>
        <begin position="508"/>
        <end position="554"/>
    </location>
</feature>
<organism evidence="11 12">
    <name type="scientific">Galdieria yellowstonensis</name>
    <dbReference type="NCBI Taxonomy" id="3028027"/>
    <lineage>
        <taxon>Eukaryota</taxon>
        <taxon>Rhodophyta</taxon>
        <taxon>Bangiophyceae</taxon>
        <taxon>Galdieriales</taxon>
        <taxon>Galdieriaceae</taxon>
        <taxon>Galdieria</taxon>
    </lineage>
</organism>
<dbReference type="SUPFAM" id="SSF101904">
    <property type="entry name" value="GyrA/ParC C-terminal domain-like"/>
    <property type="match status" value="1"/>
</dbReference>
<dbReference type="GO" id="GO:0009330">
    <property type="term" value="C:DNA topoisomerase type II (double strand cut, ATP-hydrolyzing) complex"/>
    <property type="evidence" value="ECO:0007669"/>
    <property type="project" value="TreeGrafter"/>
</dbReference>
<evidence type="ECO:0000313" key="11">
    <source>
        <dbReference type="EMBL" id="KAK4523825.1"/>
    </source>
</evidence>
<comment type="caution">
    <text evidence="11">The sequence shown here is derived from an EMBL/GenBank/DDBJ whole genome shotgun (WGS) entry which is preliminary data.</text>
</comment>
<dbReference type="CDD" id="cd00187">
    <property type="entry name" value="TOP4c"/>
    <property type="match status" value="1"/>
</dbReference>
<dbReference type="InterPro" id="IPR050220">
    <property type="entry name" value="Type_II_DNA_Topoisomerases"/>
</dbReference>
<gene>
    <name evidence="11" type="ORF">GAYE_SCF00G1721</name>
</gene>
<evidence type="ECO:0000259" key="10">
    <source>
        <dbReference type="PROSITE" id="PS52040"/>
    </source>
</evidence>
<dbReference type="PANTHER" id="PTHR43493:SF5">
    <property type="entry name" value="DNA GYRASE SUBUNIT A, CHLOROPLASTIC_MITOCHONDRIAL"/>
    <property type="match status" value="1"/>
</dbReference>
<dbReference type="FunFam" id="1.10.268.10:FF:000001">
    <property type="entry name" value="DNA gyrase subunit A"/>
    <property type="match status" value="1"/>
</dbReference>
<reference evidence="11 12" key="1">
    <citation type="submission" date="2022-07" db="EMBL/GenBank/DDBJ databases">
        <title>Genome-wide signatures of adaptation to extreme environments.</title>
        <authorList>
            <person name="Cho C.H."/>
            <person name="Yoon H.S."/>
        </authorList>
    </citation>
    <scope>NUCLEOTIDE SEQUENCE [LARGE SCALE GENOMIC DNA]</scope>
    <source>
        <strain evidence="11 12">108.79 E11</strain>
    </source>
</reference>
<protein>
    <recommendedName>
        <fullName evidence="3">DNA topoisomerase (ATP-hydrolyzing)</fullName>
        <ecNumber evidence="3">5.6.2.2</ecNumber>
    </recommendedName>
</protein>
<keyword evidence="12" id="KW-1185">Reference proteome</keyword>
<evidence type="ECO:0000256" key="2">
    <source>
        <dbReference type="ARBA" id="ARBA00008263"/>
    </source>
</evidence>
<proteinExistence type="inferred from homology"/>
<dbReference type="Gene3D" id="2.120.10.90">
    <property type="entry name" value="DNA gyrase/topoisomerase IV, subunit A, C-terminal"/>
    <property type="match status" value="1"/>
</dbReference>
<evidence type="ECO:0000256" key="8">
    <source>
        <dbReference type="SAM" id="Coils"/>
    </source>
</evidence>
<keyword evidence="4 7" id="KW-0799">Topoisomerase</keyword>
<dbReference type="Gene3D" id="3.90.199.10">
    <property type="entry name" value="Topoisomerase II, domain 5"/>
    <property type="match status" value="1"/>
</dbReference>
<feature type="domain" description="Topo IIA-type catalytic" evidence="10">
    <location>
        <begin position="102"/>
        <end position="582"/>
    </location>
</feature>
<dbReference type="InterPro" id="IPR002205">
    <property type="entry name" value="Topo_IIA_dom_A"/>
</dbReference>
<dbReference type="Pfam" id="PF00521">
    <property type="entry name" value="DNA_topoisoIV"/>
    <property type="match status" value="1"/>
</dbReference>
<evidence type="ECO:0000256" key="1">
    <source>
        <dbReference type="ARBA" id="ARBA00000185"/>
    </source>
</evidence>
<comment type="catalytic activity">
    <reaction evidence="1 7">
        <text>ATP-dependent breakage, passage and rejoining of double-stranded DNA.</text>
        <dbReference type="EC" id="5.6.2.2"/>
    </reaction>
</comment>
<evidence type="ECO:0000256" key="9">
    <source>
        <dbReference type="SAM" id="MobiDB-lite"/>
    </source>
</evidence>
<dbReference type="InterPro" id="IPR013760">
    <property type="entry name" value="Topo_IIA-like_dom_sf"/>
</dbReference>
<dbReference type="InterPro" id="IPR013757">
    <property type="entry name" value="Topo_IIA_A_a_sf"/>
</dbReference>
<keyword evidence="6 7" id="KW-0413">Isomerase</keyword>
<keyword evidence="5 7" id="KW-0238">DNA-binding</keyword>
<dbReference type="GO" id="GO:0006265">
    <property type="term" value="P:DNA topological change"/>
    <property type="evidence" value="ECO:0007669"/>
    <property type="project" value="UniProtKB-UniRule"/>
</dbReference>
<dbReference type="GO" id="GO:0003677">
    <property type="term" value="F:DNA binding"/>
    <property type="evidence" value="ECO:0007669"/>
    <property type="project" value="UniProtKB-UniRule"/>
</dbReference>
<dbReference type="GO" id="GO:0003918">
    <property type="term" value="F:DNA topoisomerase type II (double strand cut, ATP-hydrolyzing) activity"/>
    <property type="evidence" value="ECO:0007669"/>
    <property type="project" value="UniProtKB-EC"/>
</dbReference>
<dbReference type="Gene3D" id="1.10.268.10">
    <property type="entry name" value="Topoisomerase, domain 3"/>
    <property type="match status" value="1"/>
</dbReference>
<dbReference type="InterPro" id="IPR006691">
    <property type="entry name" value="GyrA/parC_rep"/>
</dbReference>
<dbReference type="NCBIfam" id="NF004043">
    <property type="entry name" value="PRK05560.1"/>
    <property type="match status" value="1"/>
</dbReference>
<dbReference type="PANTHER" id="PTHR43493">
    <property type="entry name" value="DNA GYRASE/TOPOISOMERASE SUBUNIT A"/>
    <property type="match status" value="1"/>
</dbReference>
<name>A0AAV9I8S1_9RHOD</name>
<evidence type="ECO:0000256" key="3">
    <source>
        <dbReference type="ARBA" id="ARBA00012895"/>
    </source>
</evidence>
<evidence type="ECO:0000313" key="12">
    <source>
        <dbReference type="Proteomes" id="UP001300502"/>
    </source>
</evidence>
<dbReference type="PROSITE" id="PS52040">
    <property type="entry name" value="TOPO_IIA"/>
    <property type="match status" value="1"/>
</dbReference>
<dbReference type="NCBIfam" id="NF004044">
    <property type="entry name" value="PRK05561.1"/>
    <property type="match status" value="1"/>
</dbReference>
<evidence type="ECO:0000256" key="7">
    <source>
        <dbReference type="PROSITE-ProRule" id="PRU01384"/>
    </source>
</evidence>
<dbReference type="Pfam" id="PF03989">
    <property type="entry name" value="DNA_gyraseA_C"/>
    <property type="match status" value="6"/>
</dbReference>
<dbReference type="SMART" id="SM00434">
    <property type="entry name" value="TOP4c"/>
    <property type="match status" value="1"/>
</dbReference>
<dbReference type="FunFam" id="3.30.1360.40:FF:000002">
    <property type="entry name" value="DNA gyrase subunit A"/>
    <property type="match status" value="1"/>
</dbReference>
<evidence type="ECO:0000256" key="4">
    <source>
        <dbReference type="ARBA" id="ARBA00023029"/>
    </source>
</evidence>
<accession>A0AAV9I8S1</accession>